<gene>
    <name evidence="1" type="ORF">COX38_01655</name>
</gene>
<organism evidence="1 2">
    <name type="scientific">Candidatus Nealsonbacteria bacterium CG23_combo_of_CG06-09_8_20_14_all_39_25</name>
    <dbReference type="NCBI Taxonomy" id="1974723"/>
    <lineage>
        <taxon>Bacteria</taxon>
        <taxon>Candidatus Nealsoniibacteriota</taxon>
    </lineage>
</organism>
<evidence type="ECO:0000313" key="2">
    <source>
        <dbReference type="Proteomes" id="UP000229054"/>
    </source>
</evidence>
<comment type="caution">
    <text evidence="1">The sequence shown here is derived from an EMBL/GenBank/DDBJ whole genome shotgun (WGS) entry which is preliminary data.</text>
</comment>
<reference evidence="1 2" key="1">
    <citation type="submission" date="2017-09" db="EMBL/GenBank/DDBJ databases">
        <title>Depth-based differentiation of microbial function through sediment-hosted aquifers and enrichment of novel symbionts in the deep terrestrial subsurface.</title>
        <authorList>
            <person name="Probst A.J."/>
            <person name="Ladd B."/>
            <person name="Jarett J.K."/>
            <person name="Geller-Mcgrath D.E."/>
            <person name="Sieber C.M."/>
            <person name="Emerson J.B."/>
            <person name="Anantharaman K."/>
            <person name="Thomas B.C."/>
            <person name="Malmstrom R."/>
            <person name="Stieglmeier M."/>
            <person name="Klingl A."/>
            <person name="Woyke T."/>
            <person name="Ryan C.M."/>
            <person name="Banfield J.F."/>
        </authorList>
    </citation>
    <scope>NUCLEOTIDE SEQUENCE [LARGE SCALE GENOMIC DNA]</scope>
    <source>
        <strain evidence="1">CG23_combo_of_CG06-09_8_20_14_all_39_25</strain>
    </source>
</reference>
<accession>A0A2G9YSK5</accession>
<dbReference type="AlphaFoldDB" id="A0A2G9YSK5"/>
<evidence type="ECO:0008006" key="3">
    <source>
        <dbReference type="Google" id="ProtNLM"/>
    </source>
</evidence>
<evidence type="ECO:0000313" key="1">
    <source>
        <dbReference type="EMBL" id="PIP22234.1"/>
    </source>
</evidence>
<dbReference type="Proteomes" id="UP000229054">
    <property type="component" value="Unassembled WGS sequence"/>
</dbReference>
<proteinExistence type="predicted"/>
<name>A0A2G9YSK5_9BACT</name>
<dbReference type="EMBL" id="PCRN01000064">
    <property type="protein sequence ID" value="PIP22234.1"/>
    <property type="molecule type" value="Genomic_DNA"/>
</dbReference>
<protein>
    <recommendedName>
        <fullName evidence="3">Transcription factor zinc-finger domain-containing protein</fullName>
    </recommendedName>
</protein>
<sequence length="92" mass="10725">MIEENSLECPNCGEKTILKPLVYYGIFRNSRQPDGVCGNCGAFYWEHPSKPIPSIVFKSTEQKEEQKPKKLNWFEMSIKQEGRIKRGRKYSP</sequence>